<accession>A0A934K7X1</accession>
<evidence type="ECO:0000313" key="2">
    <source>
        <dbReference type="EMBL" id="MBJ7598141.1"/>
    </source>
</evidence>
<dbReference type="Gene3D" id="3.40.50.720">
    <property type="entry name" value="NAD(P)-binding Rossmann-like Domain"/>
    <property type="match status" value="1"/>
</dbReference>
<dbReference type="SUPFAM" id="SSF51735">
    <property type="entry name" value="NAD(P)-binding Rossmann-fold domains"/>
    <property type="match status" value="1"/>
</dbReference>
<dbReference type="Proteomes" id="UP000612893">
    <property type="component" value="Unassembled WGS sequence"/>
</dbReference>
<dbReference type="PANTHER" id="PTHR43245">
    <property type="entry name" value="BIFUNCTIONAL POLYMYXIN RESISTANCE PROTEIN ARNA"/>
    <property type="match status" value="1"/>
</dbReference>
<organism evidence="2 3">
    <name type="scientific">Candidatus Nephthysia bennettiae</name>
    <dbReference type="NCBI Taxonomy" id="3127016"/>
    <lineage>
        <taxon>Bacteria</taxon>
        <taxon>Bacillati</taxon>
        <taxon>Candidatus Dormiibacterota</taxon>
        <taxon>Candidatus Dormibacteria</taxon>
        <taxon>Candidatus Dormibacterales</taxon>
        <taxon>Candidatus Dormibacteraceae</taxon>
        <taxon>Candidatus Nephthysia</taxon>
    </lineage>
</organism>
<sequence>MNVLVTGGAGFIGSHLSRALLEAGHQVRVLDNLSTGRRQNLDASPQVELIVADIRDRRTLDGPMRGVEAVFHLAALPSVPRSWSDPVATLAANGLGTANVIESALAAGAGSFVYSSSSSVYGDQPGDERSEQLEPRPVSPYGYSKLLGEKIVHAHARARDIRVISLRYFNVFGPCQDPDSQYSAVIPRFIKAAREGGPISVHGDGGQSRDFTYIDNVVQANLLALCSPAQDAVLNVGCGRPVVLLDLVDAIARLTGRPLDVRHVDPRPGDVRRSLADCTRARAVLGYEPAVDFESGLATTYEWFAAN</sequence>
<dbReference type="InterPro" id="IPR050177">
    <property type="entry name" value="Lipid_A_modif_metabolic_enz"/>
</dbReference>
<reference evidence="2" key="1">
    <citation type="submission" date="2020-10" db="EMBL/GenBank/DDBJ databases">
        <title>Ca. Dormibacterota MAGs.</title>
        <authorList>
            <person name="Montgomery K."/>
        </authorList>
    </citation>
    <scope>NUCLEOTIDE SEQUENCE [LARGE SCALE GENOMIC DNA]</scope>
    <source>
        <strain evidence="2">SC8812_S17_10</strain>
    </source>
</reference>
<dbReference type="Gene3D" id="3.90.25.10">
    <property type="entry name" value="UDP-galactose 4-epimerase, domain 1"/>
    <property type="match status" value="1"/>
</dbReference>
<dbReference type="Pfam" id="PF01370">
    <property type="entry name" value="Epimerase"/>
    <property type="match status" value="1"/>
</dbReference>
<dbReference type="RefSeq" id="WP_338200905.1">
    <property type="nucleotide sequence ID" value="NZ_JAEKNR010000096.1"/>
</dbReference>
<dbReference type="InterPro" id="IPR001509">
    <property type="entry name" value="Epimerase_deHydtase"/>
</dbReference>
<dbReference type="InterPro" id="IPR036291">
    <property type="entry name" value="NAD(P)-bd_dom_sf"/>
</dbReference>
<dbReference type="PANTHER" id="PTHR43245:SF13">
    <property type="entry name" value="UDP-D-APIOSE_UDP-D-XYLOSE SYNTHASE 2"/>
    <property type="match status" value="1"/>
</dbReference>
<dbReference type="AlphaFoldDB" id="A0A934K7X1"/>
<dbReference type="PRINTS" id="PR01713">
    <property type="entry name" value="NUCEPIMERASE"/>
</dbReference>
<name>A0A934K7X1_9BACT</name>
<evidence type="ECO:0000259" key="1">
    <source>
        <dbReference type="Pfam" id="PF01370"/>
    </source>
</evidence>
<gene>
    <name evidence="2" type="ORF">JF922_08655</name>
</gene>
<dbReference type="EMBL" id="JAEKNR010000096">
    <property type="protein sequence ID" value="MBJ7598141.1"/>
    <property type="molecule type" value="Genomic_DNA"/>
</dbReference>
<protein>
    <submittedName>
        <fullName evidence="2">NAD-dependent epimerase/dehydratase family protein</fullName>
    </submittedName>
</protein>
<feature type="domain" description="NAD-dependent epimerase/dehydratase" evidence="1">
    <location>
        <begin position="3"/>
        <end position="237"/>
    </location>
</feature>
<evidence type="ECO:0000313" key="3">
    <source>
        <dbReference type="Proteomes" id="UP000612893"/>
    </source>
</evidence>
<comment type="caution">
    <text evidence="2">The sequence shown here is derived from an EMBL/GenBank/DDBJ whole genome shotgun (WGS) entry which is preliminary data.</text>
</comment>
<proteinExistence type="predicted"/>
<keyword evidence="3" id="KW-1185">Reference proteome</keyword>